<dbReference type="GeneID" id="108048137"/>
<dbReference type="Gene3D" id="2.60.120.650">
    <property type="entry name" value="Cupin"/>
    <property type="match status" value="1"/>
</dbReference>
<sequence>MQITEKYHLEKTGKFGFDYKCTRLQPIGISCLEPKQNKGNAELTTMFLFISRPTRTLGNRMQAVRERLGADLADRLDELHRNVMRTGLVSTQELEEAFRKTRDMDHNPNRLNLLWLLGIVFFIMVATPVFYETISFLLGVRCFLPNNYLVWEATRPISDCEFCKGVRAPLILDNLTMEEFAPHAYSSLPIIVKRAVAHWPAQKQLNFAYIKDLYERVQGAMESDCQFLHFNSDLKKLKDVFAMSAERSNLSQGVPWFVGWSVCQPAVLAELRKLYPRPHFLPVDAEMPHTDFILMGYEQGAVMHLDYIPRLMWQAQLKGNKSWFLAPAPECDHQCQPFSFYVEPGDAVLVDTRIWYHANTIPKGQFSLTVQSEYA</sequence>
<keyword evidence="1" id="KW-0812">Transmembrane</keyword>
<keyword evidence="1" id="KW-0472">Membrane</keyword>
<keyword evidence="1" id="KW-1133">Transmembrane helix</keyword>
<dbReference type="RefSeq" id="XP_016984115.1">
    <property type="nucleotide sequence ID" value="XM_017128626.1"/>
</dbReference>
<evidence type="ECO:0000313" key="2">
    <source>
        <dbReference type="RefSeq" id="XP_016984115.1"/>
    </source>
</evidence>
<dbReference type="RefSeq" id="XP_016984115.2">
    <property type="nucleotide sequence ID" value="XM_017128626.2"/>
</dbReference>
<reference evidence="2" key="1">
    <citation type="submission" date="2025-08" db="UniProtKB">
        <authorList>
            <consortium name="RefSeq"/>
        </authorList>
    </citation>
    <scope>IDENTIFICATION</scope>
</reference>
<dbReference type="PANTHER" id="PTHR12480:SF13">
    <property type="entry name" value="LD14533P"/>
    <property type="match status" value="1"/>
</dbReference>
<dbReference type="InterPro" id="IPR050910">
    <property type="entry name" value="JMJD6_ArgDemeth/LysHydrox"/>
</dbReference>
<organism evidence="2">
    <name type="scientific">Drosophila rhopaloa</name>
    <name type="common">Fruit fly</name>
    <dbReference type="NCBI Taxonomy" id="1041015"/>
    <lineage>
        <taxon>Eukaryota</taxon>
        <taxon>Metazoa</taxon>
        <taxon>Ecdysozoa</taxon>
        <taxon>Arthropoda</taxon>
        <taxon>Hexapoda</taxon>
        <taxon>Insecta</taxon>
        <taxon>Pterygota</taxon>
        <taxon>Neoptera</taxon>
        <taxon>Endopterygota</taxon>
        <taxon>Diptera</taxon>
        <taxon>Brachycera</taxon>
        <taxon>Muscomorpha</taxon>
        <taxon>Ephydroidea</taxon>
        <taxon>Drosophilidae</taxon>
        <taxon>Drosophila</taxon>
        <taxon>Sophophora</taxon>
    </lineage>
</organism>
<feature type="transmembrane region" description="Helical" evidence="1">
    <location>
        <begin position="111"/>
        <end position="131"/>
    </location>
</feature>
<gene>
    <name evidence="2" type="primary">LOC108048137</name>
</gene>
<dbReference type="OrthoDB" id="47883at2759"/>
<protein>
    <submittedName>
        <fullName evidence="2">Uncharacterized protein LOC108048137</fullName>
    </submittedName>
</protein>
<dbReference type="PANTHER" id="PTHR12480">
    <property type="entry name" value="ARGININE DEMETHYLASE AND LYSYL-HYDROXYLASE JMJD"/>
    <property type="match status" value="1"/>
</dbReference>
<dbReference type="AlphaFoldDB" id="A0A6P4F119"/>
<accession>A0A6P4F119</accession>
<dbReference type="GO" id="GO:0016706">
    <property type="term" value="F:2-oxoglutarate-dependent dioxygenase activity"/>
    <property type="evidence" value="ECO:0007669"/>
    <property type="project" value="TreeGrafter"/>
</dbReference>
<dbReference type="SUPFAM" id="SSF51197">
    <property type="entry name" value="Clavaminate synthase-like"/>
    <property type="match status" value="1"/>
</dbReference>
<proteinExistence type="predicted"/>
<evidence type="ECO:0000256" key="1">
    <source>
        <dbReference type="SAM" id="Phobius"/>
    </source>
</evidence>
<name>A0A6P4F119_DRORH</name>